<evidence type="ECO:0000313" key="1">
    <source>
        <dbReference type="EMBL" id="KAJ8024225.1"/>
    </source>
</evidence>
<organism evidence="1 2">
    <name type="scientific">Holothuria leucospilota</name>
    <name type="common">Black long sea cucumber</name>
    <name type="synonym">Mertensiothuria leucospilota</name>
    <dbReference type="NCBI Taxonomy" id="206669"/>
    <lineage>
        <taxon>Eukaryota</taxon>
        <taxon>Metazoa</taxon>
        <taxon>Echinodermata</taxon>
        <taxon>Eleutherozoa</taxon>
        <taxon>Echinozoa</taxon>
        <taxon>Holothuroidea</taxon>
        <taxon>Aspidochirotacea</taxon>
        <taxon>Aspidochirotida</taxon>
        <taxon>Holothuriidae</taxon>
        <taxon>Holothuria</taxon>
    </lineage>
</organism>
<name>A0A9Q0YMU5_HOLLE</name>
<comment type="caution">
    <text evidence="1">The sequence shown here is derived from an EMBL/GenBank/DDBJ whole genome shotgun (WGS) entry which is preliminary data.</text>
</comment>
<dbReference type="Proteomes" id="UP001152320">
    <property type="component" value="Chromosome 19"/>
</dbReference>
<keyword evidence="2" id="KW-1185">Reference proteome</keyword>
<sequence length="194" mass="21833">MSIPLLSNSSDGVPIFSLALNIFYPRDRSDVPNINVIHHFVPVDEILIDESEAILRDGNEELSIFVNKQDNPCEPSTPCIQRQLGKRMEELQVGFPQPDFSSCEFLQENHFCSVADVIKDDVSFLAPNICQTAWGPPANESCVASMEILDVTPGFRERLFLGSDDPIHFIASETYDQYFDVSVKFPCVPNVRTY</sequence>
<proteinExistence type="predicted"/>
<protein>
    <submittedName>
        <fullName evidence="1">Uncharacterized protein</fullName>
    </submittedName>
</protein>
<dbReference type="EMBL" id="JAIZAY010000019">
    <property type="protein sequence ID" value="KAJ8024225.1"/>
    <property type="molecule type" value="Genomic_DNA"/>
</dbReference>
<accession>A0A9Q0YMU5</accession>
<gene>
    <name evidence="1" type="ORF">HOLleu_36893</name>
</gene>
<dbReference type="AlphaFoldDB" id="A0A9Q0YMU5"/>
<reference evidence="1" key="1">
    <citation type="submission" date="2021-10" db="EMBL/GenBank/DDBJ databases">
        <title>Tropical sea cucumber genome reveals ecological adaptation and Cuvierian tubules defense mechanism.</title>
        <authorList>
            <person name="Chen T."/>
        </authorList>
    </citation>
    <scope>NUCLEOTIDE SEQUENCE</scope>
    <source>
        <strain evidence="1">Nanhai2018</strain>
        <tissue evidence="1">Muscle</tissue>
    </source>
</reference>
<evidence type="ECO:0000313" key="2">
    <source>
        <dbReference type="Proteomes" id="UP001152320"/>
    </source>
</evidence>